<dbReference type="PRINTS" id="PR00127">
    <property type="entry name" value="CLPPROTEASEP"/>
</dbReference>
<evidence type="ECO:0000256" key="2">
    <source>
        <dbReference type="RuleBase" id="RU003567"/>
    </source>
</evidence>
<dbReference type="GO" id="GO:0004176">
    <property type="term" value="F:ATP-dependent peptidase activity"/>
    <property type="evidence" value="ECO:0007669"/>
    <property type="project" value="InterPro"/>
</dbReference>
<proteinExistence type="inferred from homology"/>
<dbReference type="InterPro" id="IPR023562">
    <property type="entry name" value="ClpP/TepA"/>
</dbReference>
<dbReference type="AlphaFoldDB" id="A0A9W7FSG3"/>
<dbReference type="Gene3D" id="3.90.226.10">
    <property type="entry name" value="2-enoyl-CoA Hydratase, Chain A, domain 1"/>
    <property type="match status" value="1"/>
</dbReference>
<dbReference type="GO" id="GO:0004252">
    <property type="term" value="F:serine-type endopeptidase activity"/>
    <property type="evidence" value="ECO:0007669"/>
    <property type="project" value="InterPro"/>
</dbReference>
<dbReference type="PANTHER" id="PTHR10381">
    <property type="entry name" value="ATP-DEPENDENT CLP PROTEASE PROTEOLYTIC SUBUNIT"/>
    <property type="match status" value="1"/>
</dbReference>
<evidence type="ECO:0000313" key="3">
    <source>
        <dbReference type="EMBL" id="GMI17236.1"/>
    </source>
</evidence>
<dbReference type="EMBL" id="BRXW01000284">
    <property type="protein sequence ID" value="GMI17236.1"/>
    <property type="molecule type" value="Genomic_DNA"/>
</dbReference>
<dbReference type="InterPro" id="IPR029045">
    <property type="entry name" value="ClpP/crotonase-like_dom_sf"/>
</dbReference>
<comment type="caution">
    <text evidence="3">The sequence shown here is derived from an EMBL/GenBank/DDBJ whole genome shotgun (WGS) entry which is preliminary data.</text>
</comment>
<evidence type="ECO:0000256" key="1">
    <source>
        <dbReference type="ARBA" id="ARBA00007039"/>
    </source>
</evidence>
<evidence type="ECO:0000313" key="4">
    <source>
        <dbReference type="Proteomes" id="UP001165122"/>
    </source>
</evidence>
<name>A0A9W7FSG3_9STRA</name>
<sequence length="340" mass="36304">MNPSDVINSDLFKSLLSAGVGGCDLAASTSAAAASRSERASARAACSAFTRQQRRLRLELPSSAHPLSPTPPTRPPPPQRLLTLLLLLPLSSSFHLHSFRPKTLSSTPRASNLPTSTLLSAGGGAAAGVEQYDGVRIGPPPDLPSLLLHNRIVYIGMPLVPAVTELIIAELLYLNYESSDKPIYMYINSSGTLSQDGRPVGFETEAFAIADCIRYIKPPVHTIALGQAQGAAAMLLGMGKKGFRYALPNAVITLTQPKGQARGQASDIAIRAKEVMANKKVTMNLIAKATGKSVEQVENDCQRVKYFDGEEAKEYGLVDKVLHSTKDLPVEPGFIGKMGE</sequence>
<gene>
    <name evidence="3" type="ORF">TrLO_g3298</name>
</gene>
<dbReference type="CDD" id="cd07017">
    <property type="entry name" value="S14_ClpP_2"/>
    <property type="match status" value="1"/>
</dbReference>
<dbReference type="Proteomes" id="UP001165122">
    <property type="component" value="Unassembled WGS sequence"/>
</dbReference>
<reference evidence="4" key="1">
    <citation type="journal article" date="2023" name="Commun. Biol.">
        <title>Genome analysis of Parmales, the sister group of diatoms, reveals the evolutionary specialization of diatoms from phago-mixotrophs to photoautotrophs.</title>
        <authorList>
            <person name="Ban H."/>
            <person name="Sato S."/>
            <person name="Yoshikawa S."/>
            <person name="Yamada K."/>
            <person name="Nakamura Y."/>
            <person name="Ichinomiya M."/>
            <person name="Sato N."/>
            <person name="Blanc-Mathieu R."/>
            <person name="Endo H."/>
            <person name="Kuwata A."/>
            <person name="Ogata H."/>
        </authorList>
    </citation>
    <scope>NUCLEOTIDE SEQUENCE [LARGE SCALE GENOMIC DNA]</scope>
    <source>
        <strain evidence="4">NIES 3700</strain>
    </source>
</reference>
<dbReference type="InterPro" id="IPR001907">
    <property type="entry name" value="ClpP"/>
</dbReference>
<dbReference type="GO" id="GO:0009368">
    <property type="term" value="C:endopeptidase Clp complex"/>
    <property type="evidence" value="ECO:0007669"/>
    <property type="project" value="TreeGrafter"/>
</dbReference>
<accession>A0A9W7FSG3</accession>
<dbReference type="GO" id="GO:0051117">
    <property type="term" value="F:ATPase binding"/>
    <property type="evidence" value="ECO:0007669"/>
    <property type="project" value="TreeGrafter"/>
</dbReference>
<comment type="similarity">
    <text evidence="1 2">Belongs to the peptidase S14 family.</text>
</comment>
<keyword evidence="4" id="KW-1185">Reference proteome</keyword>
<dbReference type="GO" id="GO:0006515">
    <property type="term" value="P:protein quality control for misfolded or incompletely synthesized proteins"/>
    <property type="evidence" value="ECO:0007669"/>
    <property type="project" value="TreeGrafter"/>
</dbReference>
<dbReference type="OrthoDB" id="2017408at2759"/>
<organism evidence="3 4">
    <name type="scientific">Triparma laevis f. longispina</name>
    <dbReference type="NCBI Taxonomy" id="1714387"/>
    <lineage>
        <taxon>Eukaryota</taxon>
        <taxon>Sar</taxon>
        <taxon>Stramenopiles</taxon>
        <taxon>Ochrophyta</taxon>
        <taxon>Bolidophyceae</taxon>
        <taxon>Parmales</taxon>
        <taxon>Triparmaceae</taxon>
        <taxon>Triparma</taxon>
    </lineage>
</organism>
<dbReference type="Pfam" id="PF00574">
    <property type="entry name" value="CLP_protease"/>
    <property type="match status" value="1"/>
</dbReference>
<dbReference type="SUPFAM" id="SSF52096">
    <property type="entry name" value="ClpP/crotonase"/>
    <property type="match status" value="1"/>
</dbReference>
<dbReference type="NCBIfam" id="NF009204">
    <property type="entry name" value="PRK12552.1"/>
    <property type="match status" value="1"/>
</dbReference>
<protein>
    <recommendedName>
        <fullName evidence="2">ATP-dependent Clp protease proteolytic subunit</fullName>
    </recommendedName>
</protein>
<dbReference type="PANTHER" id="PTHR10381:SF6">
    <property type="entry name" value="ATP-DEPENDENT CLP PROTEASE PROTEOLYTIC SUBUNIT-RELATED PROTEIN 3, CHLOROPLASTIC"/>
    <property type="match status" value="1"/>
</dbReference>